<dbReference type="OrthoDB" id="381684at2759"/>
<dbReference type="VEuPathDB" id="PlasmoDB:C922_05571"/>
<gene>
    <name evidence="3" type="ORF">C922_05571</name>
</gene>
<evidence type="ECO:0000313" key="4">
    <source>
        <dbReference type="Proteomes" id="UP000030640"/>
    </source>
</evidence>
<organism evidence="3 4">
    <name type="scientific">Plasmodium inui San Antonio 1</name>
    <dbReference type="NCBI Taxonomy" id="1237626"/>
    <lineage>
        <taxon>Eukaryota</taxon>
        <taxon>Sar</taxon>
        <taxon>Alveolata</taxon>
        <taxon>Apicomplexa</taxon>
        <taxon>Aconoidasida</taxon>
        <taxon>Haemosporida</taxon>
        <taxon>Plasmodiidae</taxon>
        <taxon>Plasmodium</taxon>
        <taxon>Plasmodium (Plasmodium)</taxon>
    </lineage>
</organism>
<keyword evidence="4" id="KW-1185">Reference proteome</keyword>
<dbReference type="RefSeq" id="XP_008819364.1">
    <property type="nucleotide sequence ID" value="XM_008821142.1"/>
</dbReference>
<reference evidence="3 4" key="1">
    <citation type="submission" date="2013-02" db="EMBL/GenBank/DDBJ databases">
        <title>The Genome Sequence of Plasmodium inui San Antonio 1.</title>
        <authorList>
            <consortium name="The Broad Institute Genome Sequencing Platform"/>
            <consortium name="The Broad Institute Genome Sequencing Center for Infectious Disease"/>
            <person name="Neafsey D."/>
            <person name="Cheeseman I."/>
            <person name="Volkman S."/>
            <person name="Adams J."/>
            <person name="Walker B."/>
            <person name="Young S.K."/>
            <person name="Zeng Q."/>
            <person name="Gargeya S."/>
            <person name="Fitzgerald M."/>
            <person name="Haas B."/>
            <person name="Abouelleil A."/>
            <person name="Alvarado L."/>
            <person name="Arachchi H.M."/>
            <person name="Berlin A.M."/>
            <person name="Chapman S.B."/>
            <person name="Dewar J."/>
            <person name="Goldberg J."/>
            <person name="Griggs A."/>
            <person name="Gujja S."/>
            <person name="Hansen M."/>
            <person name="Howarth C."/>
            <person name="Imamovic A."/>
            <person name="Larimer J."/>
            <person name="McCowan C."/>
            <person name="Murphy C."/>
            <person name="Neiman D."/>
            <person name="Pearson M."/>
            <person name="Priest M."/>
            <person name="Roberts A."/>
            <person name="Saif S."/>
            <person name="Shea T."/>
            <person name="Sisk P."/>
            <person name="Sykes S."/>
            <person name="Wortman J."/>
            <person name="Nusbaum C."/>
            <person name="Birren B."/>
        </authorList>
    </citation>
    <scope>NUCLEOTIDE SEQUENCE [LARGE SCALE GENOMIC DNA]</scope>
    <source>
        <strain evidence="3 4">San Antonio 1</strain>
    </source>
</reference>
<keyword evidence="2" id="KW-1133">Transmembrane helix</keyword>
<evidence type="ECO:0008006" key="5">
    <source>
        <dbReference type="Google" id="ProtNLM"/>
    </source>
</evidence>
<feature type="compositionally biased region" description="Polar residues" evidence="1">
    <location>
        <begin position="355"/>
        <end position="369"/>
    </location>
</feature>
<evidence type="ECO:0000256" key="2">
    <source>
        <dbReference type="SAM" id="Phobius"/>
    </source>
</evidence>
<keyword evidence="2" id="KW-0472">Membrane</keyword>
<sequence>MDCLISCYKDDSYNCLSIGGATGKCPACCDEDNGSYSNDTNLKNLLSDKTTVKNLLKLYYFRTSSGNIKNTLESSRTEEYRNACKFVNECVDIFRELKEKHCPEKTFKVKTGSDRNSSDSSSSPVCYQLEEFFDKYETVLYKALEGGRSKHNKMSSLEQHPDAARVRCNLGEDLYYTPFFNIFKYNSRRLTPFGSIVFLIFFMLFMILMMHILVKFTPIGDRINPRGAHVRRKWRDIQAEIYYPNSMDYYGDGSTSDASSMSNEGSTFYYSAPDGSSMSNDGSPFYYSTFDGSSMSNEGSTFYYSTSDGTGMYNEGSMFGESSSSFSESSASDGSSTYDSRSTFYYNTSDDETASTDGSFSLSYRSARR</sequence>
<evidence type="ECO:0000256" key="1">
    <source>
        <dbReference type="SAM" id="MobiDB-lite"/>
    </source>
</evidence>
<dbReference type="AlphaFoldDB" id="W6ZXS5"/>
<dbReference type="GeneID" id="20040845"/>
<keyword evidence="2" id="KW-0812">Transmembrane</keyword>
<feature type="transmembrane region" description="Helical" evidence="2">
    <location>
        <begin position="193"/>
        <end position="214"/>
    </location>
</feature>
<evidence type="ECO:0000313" key="3">
    <source>
        <dbReference type="EMBL" id="EUD64045.1"/>
    </source>
</evidence>
<name>W6ZXS5_9APIC</name>
<accession>W6ZXS5</accession>
<protein>
    <recommendedName>
        <fullName evidence="5">PIR Superfamily Protein</fullName>
    </recommendedName>
</protein>
<dbReference type="EMBL" id="KI965560">
    <property type="protein sequence ID" value="EUD64045.1"/>
    <property type="molecule type" value="Genomic_DNA"/>
</dbReference>
<proteinExistence type="predicted"/>
<feature type="compositionally biased region" description="Low complexity" evidence="1">
    <location>
        <begin position="321"/>
        <end position="343"/>
    </location>
</feature>
<feature type="region of interest" description="Disordered" evidence="1">
    <location>
        <begin position="321"/>
        <end position="369"/>
    </location>
</feature>
<dbReference type="Proteomes" id="UP000030640">
    <property type="component" value="Unassembled WGS sequence"/>
</dbReference>